<feature type="domain" description="GFO/IDH/MocA-like oxidoreductase" evidence="7">
    <location>
        <begin position="155"/>
        <end position="273"/>
    </location>
</feature>
<keyword evidence="9" id="KW-1185">Reference proteome</keyword>
<dbReference type="RefSeq" id="XP_070880603.1">
    <property type="nucleotide sequence ID" value="XM_071027484.1"/>
</dbReference>
<dbReference type="EMBL" id="JBFXLQ010000088">
    <property type="protein sequence ID" value="KAL2860709.1"/>
    <property type="molecule type" value="Genomic_DNA"/>
</dbReference>
<dbReference type="Gene3D" id="3.40.50.720">
    <property type="entry name" value="NAD(P)-binding Rossmann-like Domain"/>
    <property type="match status" value="1"/>
</dbReference>
<comment type="catalytic activity">
    <reaction evidence="5">
        <text>D-xylose + NADP(+) = D-xylono-1,5-lactone + NADPH + H(+)</text>
        <dbReference type="Rhea" id="RHEA:22000"/>
        <dbReference type="ChEBI" id="CHEBI:15378"/>
        <dbReference type="ChEBI" id="CHEBI:15867"/>
        <dbReference type="ChEBI" id="CHEBI:53455"/>
        <dbReference type="ChEBI" id="CHEBI:57783"/>
        <dbReference type="ChEBI" id="CHEBI:58349"/>
        <dbReference type="EC" id="1.1.1.179"/>
    </reaction>
</comment>
<evidence type="ECO:0000256" key="4">
    <source>
        <dbReference type="ARBA" id="ARBA00042988"/>
    </source>
</evidence>
<dbReference type="SUPFAM" id="SSF55347">
    <property type="entry name" value="Glyceraldehyde-3-phosphate dehydrogenase-like, C-terminal domain"/>
    <property type="match status" value="1"/>
</dbReference>
<dbReference type="InterPro" id="IPR000683">
    <property type="entry name" value="Gfo/Idh/MocA-like_OxRdtase_N"/>
</dbReference>
<dbReference type="Gene3D" id="3.30.360.10">
    <property type="entry name" value="Dihydrodipicolinate Reductase, domain 2"/>
    <property type="match status" value="1"/>
</dbReference>
<evidence type="ECO:0000259" key="7">
    <source>
        <dbReference type="Pfam" id="PF22725"/>
    </source>
</evidence>
<comment type="similarity">
    <text evidence="1">Belongs to the Gfo/Idh/MocA family.</text>
</comment>
<evidence type="ECO:0000256" key="5">
    <source>
        <dbReference type="ARBA" id="ARBA00049233"/>
    </source>
</evidence>
<evidence type="ECO:0000256" key="3">
    <source>
        <dbReference type="ARBA" id="ARBA00038984"/>
    </source>
</evidence>
<keyword evidence="2" id="KW-0560">Oxidoreductase</keyword>
<proteinExistence type="inferred from homology"/>
<evidence type="ECO:0000256" key="1">
    <source>
        <dbReference type="ARBA" id="ARBA00010928"/>
    </source>
</evidence>
<dbReference type="Pfam" id="PF22725">
    <property type="entry name" value="GFO_IDH_MocA_C3"/>
    <property type="match status" value="1"/>
</dbReference>
<comment type="caution">
    <text evidence="8">The sequence shown here is derived from an EMBL/GenBank/DDBJ whole genome shotgun (WGS) entry which is preliminary data.</text>
</comment>
<evidence type="ECO:0000313" key="9">
    <source>
        <dbReference type="Proteomes" id="UP001610432"/>
    </source>
</evidence>
<reference evidence="8 9" key="1">
    <citation type="submission" date="2024-07" db="EMBL/GenBank/DDBJ databases">
        <title>Section-level genome sequencing and comparative genomics of Aspergillus sections Usti and Cavernicolus.</title>
        <authorList>
            <consortium name="Lawrence Berkeley National Laboratory"/>
            <person name="Nybo J.L."/>
            <person name="Vesth T.C."/>
            <person name="Theobald S."/>
            <person name="Frisvad J.C."/>
            <person name="Larsen T.O."/>
            <person name="Kjaerboelling I."/>
            <person name="Rothschild-Mancinelli K."/>
            <person name="Lyhne E.K."/>
            <person name="Kogle M.E."/>
            <person name="Barry K."/>
            <person name="Clum A."/>
            <person name="Na H."/>
            <person name="Ledsgaard L."/>
            <person name="Lin J."/>
            <person name="Lipzen A."/>
            <person name="Kuo A."/>
            <person name="Riley R."/>
            <person name="Mondo S."/>
            <person name="Labutti K."/>
            <person name="Haridas S."/>
            <person name="Pangalinan J."/>
            <person name="Salamov A.A."/>
            <person name="Simmons B.A."/>
            <person name="Magnuson J.K."/>
            <person name="Chen J."/>
            <person name="Drula E."/>
            <person name="Henrissat B."/>
            <person name="Wiebenga A."/>
            <person name="Lubbers R.J."/>
            <person name="Gomes A.C."/>
            <person name="Macurrencykelacurrency M.R."/>
            <person name="Stajich J."/>
            <person name="Grigoriev I.V."/>
            <person name="Mortensen U.H."/>
            <person name="De Vries R.P."/>
            <person name="Baker S.E."/>
            <person name="Andersen M.R."/>
        </authorList>
    </citation>
    <scope>NUCLEOTIDE SEQUENCE [LARGE SCALE GENOMIC DNA]</scope>
    <source>
        <strain evidence="8 9">CBS 449.75</strain>
    </source>
</reference>
<name>A0ABR4L851_9EURO</name>
<organism evidence="8 9">
    <name type="scientific">Aspergillus lucknowensis</name>
    <dbReference type="NCBI Taxonomy" id="176173"/>
    <lineage>
        <taxon>Eukaryota</taxon>
        <taxon>Fungi</taxon>
        <taxon>Dikarya</taxon>
        <taxon>Ascomycota</taxon>
        <taxon>Pezizomycotina</taxon>
        <taxon>Eurotiomycetes</taxon>
        <taxon>Eurotiomycetidae</taxon>
        <taxon>Eurotiales</taxon>
        <taxon>Aspergillaceae</taxon>
        <taxon>Aspergillus</taxon>
        <taxon>Aspergillus subgen. Nidulantes</taxon>
    </lineage>
</organism>
<evidence type="ECO:0000259" key="6">
    <source>
        <dbReference type="Pfam" id="PF01408"/>
    </source>
</evidence>
<evidence type="ECO:0000256" key="2">
    <source>
        <dbReference type="ARBA" id="ARBA00023002"/>
    </source>
</evidence>
<gene>
    <name evidence="8" type="ORF">BJX67DRAFT_329986</name>
</gene>
<protein>
    <recommendedName>
        <fullName evidence="3">D-xylose 1-dehydrogenase (NADP(+), D-xylono-1,5-lactone-forming)</fullName>
        <ecNumber evidence="3">1.1.1.179</ecNumber>
    </recommendedName>
    <alternativeName>
        <fullName evidence="4">D-xylose-NADP dehydrogenase</fullName>
    </alternativeName>
</protein>
<accession>A0ABR4L851</accession>
<dbReference type="PANTHER" id="PTHR22604">
    <property type="entry name" value="OXIDOREDUCTASES"/>
    <property type="match status" value="1"/>
</dbReference>
<dbReference type="PANTHER" id="PTHR22604:SF105">
    <property type="entry name" value="TRANS-1,2-DIHYDROBENZENE-1,2-DIOL DEHYDROGENASE"/>
    <property type="match status" value="1"/>
</dbReference>
<dbReference type="InterPro" id="IPR050984">
    <property type="entry name" value="Gfo/Idh/MocA_domain"/>
</dbReference>
<dbReference type="Proteomes" id="UP001610432">
    <property type="component" value="Unassembled WGS sequence"/>
</dbReference>
<dbReference type="InterPro" id="IPR036291">
    <property type="entry name" value="NAD(P)-bd_dom_sf"/>
</dbReference>
<sequence>MVTVNESLPALRWGIIGTGLISSWFTSDITAPRKSPKANHIIQAIGSSSLEKGKSFVSQHLPTLSPSPTVYPNYQAVYDDPNVDIIYIGTPHALHKQQCLDAIAAGKHVLCEKAFTLNASEARDVLAAAAAKNVFVMEAMWTRFHPLVATLHKVLHEEKAIGDVHRVYCDFGLDIDLASLPSTSRLRDPAMGAGSLLDIGIYALTWGLLTLDPGSAEDKPDIVAAQTLRDGFDIASSFIITYPSTGRQGILTSTMQSRTPETFLRIEGTAGYILVEGPAASLPRSFSVCPKIKLGSPPEEGRKYEFEVEGKGFYFEADAAAESISQGRKENEIMPLAETVRVMEILDEIRRQGGATFPQEEAV</sequence>
<dbReference type="GeneID" id="98142556"/>
<evidence type="ECO:0000313" key="8">
    <source>
        <dbReference type="EMBL" id="KAL2860709.1"/>
    </source>
</evidence>
<dbReference type="SUPFAM" id="SSF51735">
    <property type="entry name" value="NAD(P)-binding Rossmann-fold domains"/>
    <property type="match status" value="1"/>
</dbReference>
<feature type="domain" description="Gfo/Idh/MocA-like oxidoreductase N-terminal" evidence="6">
    <location>
        <begin position="11"/>
        <end position="138"/>
    </location>
</feature>
<dbReference type="Pfam" id="PF01408">
    <property type="entry name" value="GFO_IDH_MocA"/>
    <property type="match status" value="1"/>
</dbReference>
<dbReference type="InterPro" id="IPR055170">
    <property type="entry name" value="GFO_IDH_MocA-like_dom"/>
</dbReference>
<dbReference type="EC" id="1.1.1.179" evidence="3"/>